<organism evidence="1 2">
    <name type="scientific">Anaeromyxobacter paludicola</name>
    <dbReference type="NCBI Taxonomy" id="2918171"/>
    <lineage>
        <taxon>Bacteria</taxon>
        <taxon>Pseudomonadati</taxon>
        <taxon>Myxococcota</taxon>
        <taxon>Myxococcia</taxon>
        <taxon>Myxococcales</taxon>
        <taxon>Cystobacterineae</taxon>
        <taxon>Anaeromyxobacteraceae</taxon>
        <taxon>Anaeromyxobacter</taxon>
    </lineage>
</organism>
<evidence type="ECO:0000313" key="1">
    <source>
        <dbReference type="EMBL" id="BDG10195.1"/>
    </source>
</evidence>
<sequence length="99" mass="10289">MPDDDASELVLVVGPDDAALAKALREVGGFSDVRFCPTAASALQSLAAERPMLVLVGPAPAAPPTAIVERLRCDAGFSDVPVLRVEDVLPLLEPRAAAR</sequence>
<name>A0ABM7XEA7_9BACT</name>
<dbReference type="RefSeq" id="WP_248342588.1">
    <property type="nucleotide sequence ID" value="NZ_AP025592.1"/>
</dbReference>
<dbReference type="Proteomes" id="UP001162734">
    <property type="component" value="Chromosome"/>
</dbReference>
<keyword evidence="2" id="KW-1185">Reference proteome</keyword>
<dbReference type="EMBL" id="AP025592">
    <property type="protein sequence ID" value="BDG10195.1"/>
    <property type="molecule type" value="Genomic_DNA"/>
</dbReference>
<reference evidence="2" key="1">
    <citation type="journal article" date="2022" name="Int. J. Syst. Evol. Microbiol.">
        <title>Anaeromyxobacter oryzae sp. nov., Anaeromyxobacter diazotrophicus sp. nov. and Anaeromyxobacter paludicola sp. nov., isolated from paddy soils.</title>
        <authorList>
            <person name="Itoh H."/>
            <person name="Xu Z."/>
            <person name="Mise K."/>
            <person name="Masuda Y."/>
            <person name="Ushijima N."/>
            <person name="Hayakawa C."/>
            <person name="Shiratori Y."/>
            <person name="Senoo K."/>
        </authorList>
    </citation>
    <scope>NUCLEOTIDE SEQUENCE [LARGE SCALE GENOMIC DNA]</scope>
    <source>
        <strain evidence="2">Red630</strain>
    </source>
</reference>
<accession>A0ABM7XEA7</accession>
<gene>
    <name evidence="1" type="ORF">AMPC_33080</name>
</gene>
<evidence type="ECO:0008006" key="3">
    <source>
        <dbReference type="Google" id="ProtNLM"/>
    </source>
</evidence>
<protein>
    <recommendedName>
        <fullName evidence="3">Response regulatory domain-containing protein</fullName>
    </recommendedName>
</protein>
<evidence type="ECO:0000313" key="2">
    <source>
        <dbReference type="Proteomes" id="UP001162734"/>
    </source>
</evidence>
<proteinExistence type="predicted"/>